<reference evidence="1 2" key="1">
    <citation type="journal article" date="2011" name="J. Microbiol.">
        <title>Bacillus kyonggiensis sp. nov., isolated from soil of a lettuce field.</title>
        <authorList>
            <person name="Dong K."/>
            <person name="Lee S."/>
        </authorList>
    </citation>
    <scope>NUCLEOTIDE SEQUENCE [LARGE SCALE GENOMIC DNA]</scope>
    <source>
        <strain evidence="1 2">NB22</strain>
    </source>
</reference>
<accession>A0A4V5P1K8</accession>
<name>A0A4V5P1K8_9BACI</name>
<organism evidence="1 2">
    <name type="scientific">Robertmurraya kyonggiensis</name>
    <dbReference type="NCBI Taxonomy" id="1037680"/>
    <lineage>
        <taxon>Bacteria</taxon>
        <taxon>Bacillati</taxon>
        <taxon>Bacillota</taxon>
        <taxon>Bacilli</taxon>
        <taxon>Bacillales</taxon>
        <taxon>Bacillaceae</taxon>
        <taxon>Robertmurraya</taxon>
    </lineage>
</organism>
<protein>
    <recommendedName>
        <fullName evidence="3">DUF3990 domain-containing protein</fullName>
    </recommendedName>
</protein>
<dbReference type="SUPFAM" id="SSF56399">
    <property type="entry name" value="ADP-ribosylation"/>
    <property type="match status" value="1"/>
</dbReference>
<evidence type="ECO:0000313" key="1">
    <source>
        <dbReference type="EMBL" id="TKC16740.1"/>
    </source>
</evidence>
<dbReference type="AlphaFoldDB" id="A0A4V5P1K8"/>
<keyword evidence="2" id="KW-1185">Reference proteome</keyword>
<proteinExistence type="predicted"/>
<sequence>MEKLILFHGNTESAINEIINSGNIPEKFISKGDTYFLGDGFYFYNDSIQAKVWAKMKVSRNTKYIGQNWAVLKCEMFYNEELFLDLDKREEQNFFFDEMVRLNDQILAKDLEIEEYNDAYLCNHLTNRLDLEILTKTFVYKDKHKTLPTLFSNKKNSPYSITRHFRTEKQYAIKQDKLIISFEKIESGKSVKKGRGEAN</sequence>
<dbReference type="EMBL" id="SWBM01000002">
    <property type="protein sequence ID" value="TKC16740.1"/>
    <property type="molecule type" value="Genomic_DNA"/>
</dbReference>
<comment type="caution">
    <text evidence="1">The sequence shown here is derived from an EMBL/GenBank/DDBJ whole genome shotgun (WGS) entry which is preliminary data.</text>
</comment>
<dbReference type="OrthoDB" id="274805at2"/>
<evidence type="ECO:0000313" key="2">
    <source>
        <dbReference type="Proteomes" id="UP000307756"/>
    </source>
</evidence>
<dbReference type="Proteomes" id="UP000307756">
    <property type="component" value="Unassembled WGS sequence"/>
</dbReference>
<gene>
    <name evidence="1" type="ORF">FA727_11760</name>
</gene>
<evidence type="ECO:0008006" key="3">
    <source>
        <dbReference type="Google" id="ProtNLM"/>
    </source>
</evidence>
<dbReference type="RefSeq" id="WP_136831148.1">
    <property type="nucleotide sequence ID" value="NZ_SWBM01000002.1"/>
</dbReference>